<evidence type="ECO:0000256" key="5">
    <source>
        <dbReference type="ARBA" id="ARBA00022989"/>
    </source>
</evidence>
<keyword evidence="3" id="KW-1003">Cell membrane</keyword>
<feature type="transmembrane region" description="Helical" evidence="7">
    <location>
        <begin position="98"/>
        <end position="118"/>
    </location>
</feature>
<dbReference type="EMBL" id="DSXR01000128">
    <property type="protein sequence ID" value="HGS88577.1"/>
    <property type="molecule type" value="Genomic_DNA"/>
</dbReference>
<dbReference type="PANTHER" id="PTHR30151">
    <property type="entry name" value="ALKANE SULFONATE ABC TRANSPORTER-RELATED, MEMBRANE SUBUNIT"/>
    <property type="match status" value="1"/>
</dbReference>
<dbReference type="GO" id="GO:0055085">
    <property type="term" value="P:transmembrane transport"/>
    <property type="evidence" value="ECO:0007669"/>
    <property type="project" value="InterPro"/>
</dbReference>
<evidence type="ECO:0000259" key="8">
    <source>
        <dbReference type="PROSITE" id="PS50928"/>
    </source>
</evidence>
<dbReference type="PANTHER" id="PTHR30151:SF20">
    <property type="entry name" value="ABC TRANSPORTER PERMEASE PROTEIN HI_0355-RELATED"/>
    <property type="match status" value="1"/>
</dbReference>
<protein>
    <submittedName>
        <fullName evidence="9">ABC transporter permease</fullName>
    </submittedName>
</protein>
<feature type="transmembrane region" description="Helical" evidence="7">
    <location>
        <begin position="124"/>
        <end position="143"/>
    </location>
</feature>
<evidence type="ECO:0000256" key="4">
    <source>
        <dbReference type="ARBA" id="ARBA00022692"/>
    </source>
</evidence>
<comment type="subcellular location">
    <subcellularLocation>
        <location evidence="1 7">Cell membrane</location>
        <topology evidence="1 7">Multi-pass membrane protein</topology>
    </subcellularLocation>
</comment>
<evidence type="ECO:0000256" key="2">
    <source>
        <dbReference type="ARBA" id="ARBA00022448"/>
    </source>
</evidence>
<organism evidence="9">
    <name type="scientific">Bellilinea caldifistulae</name>
    <dbReference type="NCBI Taxonomy" id="360411"/>
    <lineage>
        <taxon>Bacteria</taxon>
        <taxon>Bacillati</taxon>
        <taxon>Chloroflexota</taxon>
        <taxon>Anaerolineae</taxon>
        <taxon>Anaerolineales</taxon>
        <taxon>Anaerolineaceae</taxon>
        <taxon>Bellilinea</taxon>
    </lineage>
</organism>
<dbReference type="Pfam" id="PF00528">
    <property type="entry name" value="BPD_transp_1"/>
    <property type="match status" value="1"/>
</dbReference>
<keyword evidence="4 7" id="KW-0812">Transmembrane</keyword>
<keyword evidence="5 7" id="KW-1133">Transmembrane helix</keyword>
<feature type="transmembrane region" description="Helical" evidence="7">
    <location>
        <begin position="57"/>
        <end position="86"/>
    </location>
</feature>
<keyword evidence="6 7" id="KW-0472">Membrane</keyword>
<dbReference type="GO" id="GO:0005886">
    <property type="term" value="C:plasma membrane"/>
    <property type="evidence" value="ECO:0007669"/>
    <property type="project" value="UniProtKB-SubCell"/>
</dbReference>
<name>A0A7C4L1F4_9CHLR</name>
<dbReference type="SUPFAM" id="SSF161098">
    <property type="entry name" value="MetI-like"/>
    <property type="match status" value="1"/>
</dbReference>
<comment type="caution">
    <text evidence="9">The sequence shown here is derived from an EMBL/GenBank/DDBJ whole genome shotgun (WGS) entry which is preliminary data.</text>
</comment>
<dbReference type="AlphaFoldDB" id="A0A7C4L1F4"/>
<feature type="transmembrane region" description="Helical" evidence="7">
    <location>
        <begin position="215"/>
        <end position="235"/>
    </location>
</feature>
<evidence type="ECO:0000256" key="6">
    <source>
        <dbReference type="ARBA" id="ARBA00023136"/>
    </source>
</evidence>
<feature type="domain" description="ABC transmembrane type-1" evidence="8">
    <location>
        <begin position="54"/>
        <end position="238"/>
    </location>
</feature>
<dbReference type="Gene3D" id="1.10.3720.10">
    <property type="entry name" value="MetI-like"/>
    <property type="match status" value="1"/>
</dbReference>
<dbReference type="InterPro" id="IPR035906">
    <property type="entry name" value="MetI-like_sf"/>
</dbReference>
<reference evidence="9" key="1">
    <citation type="journal article" date="2020" name="mSystems">
        <title>Genome- and Community-Level Interaction Insights into Carbon Utilization and Element Cycling Functions of Hydrothermarchaeota in Hydrothermal Sediment.</title>
        <authorList>
            <person name="Zhou Z."/>
            <person name="Liu Y."/>
            <person name="Xu W."/>
            <person name="Pan J."/>
            <person name="Luo Z.H."/>
            <person name="Li M."/>
        </authorList>
    </citation>
    <scope>NUCLEOTIDE SEQUENCE [LARGE SCALE GENOMIC DNA]</scope>
    <source>
        <strain evidence="9">SpSt-556</strain>
    </source>
</reference>
<feature type="transmembrane region" description="Helical" evidence="7">
    <location>
        <begin position="173"/>
        <end position="195"/>
    </location>
</feature>
<sequence>MKVQRLNGGQTAALIVLLFLILWEGMVKLLAVPVYLLPAPSRILRTLIEQPGLYANASLITLGEAFAGLLLGVLAGVLIASLLTLLPGLEDGVMTLAILLKSTPLVAIAPLLTIWLGFGVLPKILITALLTFFPVLVNVLSGLQKTNSHHLELFHSWHASRSEIFCHLRAPGALPYLFAALKISAPLSLIGAVVAEWTGASGGLGRVMWLAYTNLNLPFLFAAIFILAAAGMSLYRLTAWLERRIIFWQSQTGL</sequence>
<dbReference type="PROSITE" id="PS50928">
    <property type="entry name" value="ABC_TM1"/>
    <property type="match status" value="1"/>
</dbReference>
<gene>
    <name evidence="9" type="ORF">ENT17_13320</name>
</gene>
<comment type="similarity">
    <text evidence="7">Belongs to the binding-protein-dependent transport system permease family.</text>
</comment>
<feature type="transmembrane region" description="Helical" evidence="7">
    <location>
        <begin position="12"/>
        <end position="37"/>
    </location>
</feature>
<dbReference type="InterPro" id="IPR000515">
    <property type="entry name" value="MetI-like"/>
</dbReference>
<evidence type="ECO:0000256" key="7">
    <source>
        <dbReference type="RuleBase" id="RU363032"/>
    </source>
</evidence>
<evidence type="ECO:0000313" key="9">
    <source>
        <dbReference type="EMBL" id="HGS88577.1"/>
    </source>
</evidence>
<evidence type="ECO:0000256" key="1">
    <source>
        <dbReference type="ARBA" id="ARBA00004651"/>
    </source>
</evidence>
<accession>A0A7C4L1F4</accession>
<evidence type="ECO:0000256" key="3">
    <source>
        <dbReference type="ARBA" id="ARBA00022475"/>
    </source>
</evidence>
<proteinExistence type="inferred from homology"/>
<keyword evidence="2 7" id="KW-0813">Transport</keyword>